<protein>
    <submittedName>
        <fullName evidence="12">Type II secretion system minor pseudopilin GspK</fullName>
    </submittedName>
</protein>
<dbReference type="PIRSF" id="PIRSF002786">
    <property type="entry name" value="XcpX"/>
    <property type="match status" value="1"/>
</dbReference>
<evidence type="ECO:0000256" key="9">
    <source>
        <dbReference type="ARBA" id="ARBA00023136"/>
    </source>
</evidence>
<comment type="caution">
    <text evidence="12">The sequence shown here is derived from an EMBL/GenBank/DDBJ whole genome shotgun (WGS) entry which is preliminary data.</text>
</comment>
<name>A0ABS5U4X8_9BACT</name>
<dbReference type="Pfam" id="PF21687">
    <property type="entry name" value="T2SSK_1st"/>
    <property type="match status" value="1"/>
</dbReference>
<evidence type="ECO:0000259" key="10">
    <source>
        <dbReference type="Pfam" id="PF03934"/>
    </source>
</evidence>
<dbReference type="InterPro" id="IPR010994">
    <property type="entry name" value="RuvA_2-like"/>
</dbReference>
<dbReference type="SUPFAM" id="SSF47781">
    <property type="entry name" value="RuvA domain 2-like"/>
    <property type="match status" value="1"/>
</dbReference>
<evidence type="ECO:0000256" key="3">
    <source>
        <dbReference type="ARBA" id="ARBA00022448"/>
    </source>
</evidence>
<comment type="similarity">
    <text evidence="2">Belongs to the GSP K family.</text>
</comment>
<evidence type="ECO:0000256" key="2">
    <source>
        <dbReference type="ARBA" id="ARBA00007246"/>
    </source>
</evidence>
<evidence type="ECO:0000259" key="11">
    <source>
        <dbReference type="Pfam" id="PF21687"/>
    </source>
</evidence>
<feature type="domain" description="T2SS protein K first SAM-like" evidence="11">
    <location>
        <begin position="103"/>
        <end position="201"/>
    </location>
</feature>
<dbReference type="Pfam" id="PF03934">
    <property type="entry name" value="T2SSK"/>
    <property type="match status" value="1"/>
</dbReference>
<evidence type="ECO:0000313" key="12">
    <source>
        <dbReference type="EMBL" id="MBT1070725.1"/>
    </source>
</evidence>
<evidence type="ECO:0000256" key="1">
    <source>
        <dbReference type="ARBA" id="ARBA00004533"/>
    </source>
</evidence>
<organism evidence="12 13">
    <name type="scientific">Pelotalea chapellei</name>
    <dbReference type="NCBI Taxonomy" id="44671"/>
    <lineage>
        <taxon>Bacteria</taxon>
        <taxon>Pseudomonadati</taxon>
        <taxon>Thermodesulfobacteriota</taxon>
        <taxon>Desulfuromonadia</taxon>
        <taxon>Geobacterales</taxon>
        <taxon>Geobacteraceae</taxon>
        <taxon>Pelotalea</taxon>
    </lineage>
</organism>
<dbReference type="EMBL" id="JAHDYS010000002">
    <property type="protein sequence ID" value="MBT1070725.1"/>
    <property type="molecule type" value="Genomic_DNA"/>
</dbReference>
<evidence type="ECO:0000256" key="4">
    <source>
        <dbReference type="ARBA" id="ARBA00022475"/>
    </source>
</evidence>
<keyword evidence="13" id="KW-1185">Reference proteome</keyword>
<comment type="subcellular location">
    <subcellularLocation>
        <location evidence="1">Cell inner membrane</location>
    </subcellularLocation>
</comment>
<keyword evidence="7" id="KW-0653">Protein transport</keyword>
<sequence>MIRHARGEKGFALVLTLVITALMVAVTSDLVYQAYVDISLSRGFRDGQQASLLAESGVIGGTKLLQLALSNQEYSSLSDAWAAPQKMDDETGTIEVSISDESGKINLNGLISPNGEFEPFTLSALKRLGARLEIPDEAWSALADWLDSNDQTRSGGAETPYYAALKIPYKARNGALVSVAELTLIKGFTPALVAKLRPFVTTHAGQPNAPFSQVNINTAPKEVIAALDERIDDRLAERIMEERRLNPFKNTGELSRVPGFDTIATGLSGRINVKGNLFRIVSLARVKESGRKVDVVVRQSGTTQDVLSWQEY</sequence>
<reference evidence="12 13" key="1">
    <citation type="submission" date="2021-05" db="EMBL/GenBank/DDBJ databases">
        <title>The draft genome of Geobacter chapellei DSM 13688.</title>
        <authorList>
            <person name="Xu Z."/>
            <person name="Masuda Y."/>
            <person name="Itoh H."/>
            <person name="Senoo K."/>
        </authorList>
    </citation>
    <scope>NUCLEOTIDE SEQUENCE [LARGE SCALE GENOMIC DNA]</scope>
    <source>
        <strain evidence="12 13">DSM 13688</strain>
    </source>
</reference>
<evidence type="ECO:0000256" key="8">
    <source>
        <dbReference type="ARBA" id="ARBA00022989"/>
    </source>
</evidence>
<dbReference type="PANTHER" id="PTHR38831:SF2">
    <property type="entry name" value="TYPE II SECRETION SYSTEM PROTEIN K"/>
    <property type="match status" value="1"/>
</dbReference>
<gene>
    <name evidence="12" type="primary">gspK</name>
    <name evidence="12" type="ORF">KJB30_02915</name>
</gene>
<proteinExistence type="inferred from homology"/>
<evidence type="ECO:0000256" key="6">
    <source>
        <dbReference type="ARBA" id="ARBA00022692"/>
    </source>
</evidence>
<feature type="domain" description="T2SS protein K second SAM-like" evidence="10">
    <location>
        <begin position="214"/>
        <end position="268"/>
    </location>
</feature>
<dbReference type="RefSeq" id="WP_214296437.1">
    <property type="nucleotide sequence ID" value="NZ_JAHDYS010000002.1"/>
</dbReference>
<keyword evidence="9" id="KW-0472">Membrane</keyword>
<dbReference type="NCBIfam" id="NF037980">
    <property type="entry name" value="T2SS_GspK"/>
    <property type="match status" value="1"/>
</dbReference>
<dbReference type="InterPro" id="IPR038072">
    <property type="entry name" value="GspK_central_sf"/>
</dbReference>
<keyword evidence="4" id="KW-1003">Cell membrane</keyword>
<keyword evidence="8" id="KW-1133">Transmembrane helix</keyword>
<evidence type="ECO:0000256" key="7">
    <source>
        <dbReference type="ARBA" id="ARBA00022927"/>
    </source>
</evidence>
<dbReference type="InterPro" id="IPR005628">
    <property type="entry name" value="GspK"/>
</dbReference>
<dbReference type="InterPro" id="IPR049031">
    <property type="entry name" value="T2SSK_SAM-like_1st"/>
</dbReference>
<dbReference type="Gene3D" id="1.10.40.60">
    <property type="entry name" value="EpsJ-like"/>
    <property type="match status" value="2"/>
</dbReference>
<dbReference type="InterPro" id="IPR049179">
    <property type="entry name" value="T2SSK_SAM-like_2nd"/>
</dbReference>
<dbReference type="Proteomes" id="UP000784128">
    <property type="component" value="Unassembled WGS sequence"/>
</dbReference>
<evidence type="ECO:0000256" key="5">
    <source>
        <dbReference type="ARBA" id="ARBA00022519"/>
    </source>
</evidence>
<keyword evidence="6" id="KW-0812">Transmembrane</keyword>
<keyword evidence="5" id="KW-0997">Cell inner membrane</keyword>
<dbReference type="SUPFAM" id="SSF158544">
    <property type="entry name" value="GspK insert domain-like"/>
    <property type="match status" value="1"/>
</dbReference>
<dbReference type="PANTHER" id="PTHR38831">
    <property type="entry name" value="TYPE II SECRETION SYSTEM PROTEIN K"/>
    <property type="match status" value="1"/>
</dbReference>
<evidence type="ECO:0000313" key="13">
    <source>
        <dbReference type="Proteomes" id="UP000784128"/>
    </source>
</evidence>
<keyword evidence="3" id="KW-0813">Transport</keyword>
<accession>A0ABS5U4X8</accession>
<dbReference type="Gene3D" id="3.30.1300.30">
    <property type="entry name" value="GSPII I/J protein-like"/>
    <property type="match status" value="1"/>
</dbReference>